<gene>
    <name evidence="2" type="ORF">LCGC14_0744520</name>
</gene>
<feature type="transmembrane region" description="Helical" evidence="1">
    <location>
        <begin position="234"/>
        <end position="252"/>
    </location>
</feature>
<feature type="transmembrane region" description="Helical" evidence="1">
    <location>
        <begin position="94"/>
        <end position="116"/>
    </location>
</feature>
<evidence type="ECO:0000313" key="2">
    <source>
        <dbReference type="EMBL" id="KKN39347.1"/>
    </source>
</evidence>
<proteinExistence type="predicted"/>
<dbReference type="EMBL" id="LAZR01001770">
    <property type="protein sequence ID" value="KKN39347.1"/>
    <property type="molecule type" value="Genomic_DNA"/>
</dbReference>
<feature type="transmembrane region" description="Helical" evidence="1">
    <location>
        <begin position="148"/>
        <end position="166"/>
    </location>
</feature>
<evidence type="ECO:0000256" key="1">
    <source>
        <dbReference type="SAM" id="Phobius"/>
    </source>
</evidence>
<name>A0A0F9QQX1_9ZZZZ</name>
<feature type="transmembrane region" description="Helical" evidence="1">
    <location>
        <begin position="122"/>
        <end position="141"/>
    </location>
</feature>
<accession>A0A0F9QQX1</accession>
<comment type="caution">
    <text evidence="2">The sequence shown here is derived from an EMBL/GenBank/DDBJ whole genome shotgun (WGS) entry which is preliminary data.</text>
</comment>
<feature type="transmembrane region" description="Helical" evidence="1">
    <location>
        <begin position="37"/>
        <end position="55"/>
    </location>
</feature>
<sequence>MSEEKAGQRAGGAATAWYIIPSNNYLARWVNTIHLPYTVWHLSYVVFGAALAPALRWDVLGWALLAFFLGMGVAAHCFDLMMGDPLALRLPRRHLVLVGAISLFLAANVGAANLYWGNVPGWMSWLMLAGLLIVVGYNLEIRGMHGDAQFALFWGVFPFVVGYLAMGGGSPLILVLGAAYCFLTSWAQRVLSTRARYLRRKVRHAIVWLSERGGLTLEPPAGGVPWLLKPVDQALMLLSFAMPVLAATLLLWRTI</sequence>
<protein>
    <submittedName>
        <fullName evidence="2">Uncharacterized protein</fullName>
    </submittedName>
</protein>
<reference evidence="2" key="1">
    <citation type="journal article" date="2015" name="Nature">
        <title>Complex archaea that bridge the gap between prokaryotes and eukaryotes.</title>
        <authorList>
            <person name="Spang A."/>
            <person name="Saw J.H."/>
            <person name="Jorgensen S.L."/>
            <person name="Zaremba-Niedzwiedzka K."/>
            <person name="Martijn J."/>
            <person name="Lind A.E."/>
            <person name="van Eijk R."/>
            <person name="Schleper C."/>
            <person name="Guy L."/>
            <person name="Ettema T.J."/>
        </authorList>
    </citation>
    <scope>NUCLEOTIDE SEQUENCE</scope>
</reference>
<keyword evidence="1" id="KW-0472">Membrane</keyword>
<feature type="transmembrane region" description="Helical" evidence="1">
    <location>
        <begin position="61"/>
        <end position="82"/>
    </location>
</feature>
<keyword evidence="1" id="KW-1133">Transmembrane helix</keyword>
<keyword evidence="1" id="KW-0812">Transmembrane</keyword>
<organism evidence="2">
    <name type="scientific">marine sediment metagenome</name>
    <dbReference type="NCBI Taxonomy" id="412755"/>
    <lineage>
        <taxon>unclassified sequences</taxon>
        <taxon>metagenomes</taxon>
        <taxon>ecological metagenomes</taxon>
    </lineage>
</organism>
<dbReference type="AlphaFoldDB" id="A0A0F9QQX1"/>